<keyword evidence="2" id="KW-1185">Reference proteome</keyword>
<gene>
    <name evidence="1" type="ORF">ACFOX3_09780</name>
</gene>
<sequence>MTTTYDKFLEQFHAQGRQKADGYDKSHFDGLTTDEMEKAFELLTGECLAPGVFEWLNLLDRERAIALAKQQIQLHPAGKSGIQRAYSYLHFIEKGNSDIFNLMHIYPNLPNRDRDETLWIIKKSNIPQTKKSDFFEQTLETETDIDVATTAADFFLVENAVPRSIPAERKEFYEFRSKLVNANACDKKIIINAIKTQ</sequence>
<protein>
    <submittedName>
        <fullName evidence="1">Uncharacterized protein</fullName>
    </submittedName>
</protein>
<accession>A0ABV8V5V2</accession>
<evidence type="ECO:0000313" key="1">
    <source>
        <dbReference type="EMBL" id="MFC4362595.1"/>
    </source>
</evidence>
<dbReference type="RefSeq" id="WP_290265467.1">
    <property type="nucleotide sequence ID" value="NZ_JAUFQG010000006.1"/>
</dbReference>
<reference evidence="2" key="1">
    <citation type="journal article" date="2019" name="Int. J. Syst. Evol. Microbiol.">
        <title>The Global Catalogue of Microorganisms (GCM) 10K type strain sequencing project: providing services to taxonomists for standard genome sequencing and annotation.</title>
        <authorList>
            <consortium name="The Broad Institute Genomics Platform"/>
            <consortium name="The Broad Institute Genome Sequencing Center for Infectious Disease"/>
            <person name="Wu L."/>
            <person name="Ma J."/>
        </authorList>
    </citation>
    <scope>NUCLEOTIDE SEQUENCE [LARGE SCALE GENOMIC DNA]</scope>
    <source>
        <strain evidence="2">CECT 8570</strain>
    </source>
</reference>
<proteinExistence type="predicted"/>
<organism evidence="1 2">
    <name type="scientific">Simiduia curdlanivorans</name>
    <dbReference type="NCBI Taxonomy" id="1492769"/>
    <lineage>
        <taxon>Bacteria</taxon>
        <taxon>Pseudomonadati</taxon>
        <taxon>Pseudomonadota</taxon>
        <taxon>Gammaproteobacteria</taxon>
        <taxon>Cellvibrionales</taxon>
        <taxon>Cellvibrionaceae</taxon>
        <taxon>Simiduia</taxon>
    </lineage>
</organism>
<dbReference type="Proteomes" id="UP001595840">
    <property type="component" value="Unassembled WGS sequence"/>
</dbReference>
<comment type="caution">
    <text evidence="1">The sequence shown here is derived from an EMBL/GenBank/DDBJ whole genome shotgun (WGS) entry which is preliminary data.</text>
</comment>
<name>A0ABV8V5V2_9GAMM</name>
<dbReference type="EMBL" id="JBHSCX010000007">
    <property type="protein sequence ID" value="MFC4362595.1"/>
    <property type="molecule type" value="Genomic_DNA"/>
</dbReference>
<evidence type="ECO:0000313" key="2">
    <source>
        <dbReference type="Proteomes" id="UP001595840"/>
    </source>
</evidence>